<comment type="caution">
    <text evidence="7">The sequence shown here is derived from an EMBL/GenBank/DDBJ whole genome shotgun (WGS) entry which is preliminary data.</text>
</comment>
<dbReference type="PROSITE" id="PS51257">
    <property type="entry name" value="PROKAR_LIPOPROTEIN"/>
    <property type="match status" value="1"/>
</dbReference>
<dbReference type="Pfam" id="PF03180">
    <property type="entry name" value="Lipoprotein_9"/>
    <property type="match status" value="1"/>
</dbReference>
<gene>
    <name evidence="7" type="ORF">PACILC2_01150</name>
</gene>
<keyword evidence="3" id="KW-0472">Membrane</keyword>
<proteinExistence type="inferred from homology"/>
<name>A0ABQ4N054_9BACL</name>
<protein>
    <recommendedName>
        <fullName evidence="6">Lipoprotein</fullName>
    </recommendedName>
</protein>
<dbReference type="EMBL" id="BOVJ01000004">
    <property type="protein sequence ID" value="GIQ61547.1"/>
    <property type="molecule type" value="Genomic_DNA"/>
</dbReference>
<comment type="similarity">
    <text evidence="6">Belongs to the nlpA lipoprotein family.</text>
</comment>
<reference evidence="7 8" key="1">
    <citation type="submission" date="2021-04" db="EMBL/GenBank/DDBJ databases">
        <title>Draft genome sequence of Paenibacillus cisolokensis, LC2-13A.</title>
        <authorList>
            <person name="Uke A."/>
            <person name="Chhe C."/>
            <person name="Baramee S."/>
            <person name="Kosugi A."/>
        </authorList>
    </citation>
    <scope>NUCLEOTIDE SEQUENCE [LARGE SCALE GENOMIC DNA]</scope>
    <source>
        <strain evidence="7 8">LC2-13A</strain>
    </source>
</reference>
<evidence type="ECO:0000256" key="5">
    <source>
        <dbReference type="ARBA" id="ARBA00023288"/>
    </source>
</evidence>
<evidence type="ECO:0000313" key="7">
    <source>
        <dbReference type="EMBL" id="GIQ61547.1"/>
    </source>
</evidence>
<evidence type="ECO:0000256" key="1">
    <source>
        <dbReference type="ARBA" id="ARBA00004635"/>
    </source>
</evidence>
<evidence type="ECO:0000313" key="8">
    <source>
        <dbReference type="Proteomes" id="UP000680304"/>
    </source>
</evidence>
<keyword evidence="2" id="KW-0732">Signal</keyword>
<sequence>MDEKTWPLLAAAILYAGLLSACGAASDSNQASGSEKKEIKIGATAGPYSDQVEWGIKPILEQKGYKVSIIEFNDYIQPNLALADGSLDANVFQHIIYLQSFAEDRKLDLIDLIKVPTAPIGIYSKKHQSLDEVEAGSKVALPNDPTNQARALVMMQQFGWLKLKDDIDPIQVSEKDVAENIKNIELLPIEAAQLPRSLEDADYSFINGNFALASGLKLTEALALEETPDQYMNLVAVKTADKDKQFVKDLVEAYQSEEFKKVTETRFEGFVKPDYQK</sequence>
<accession>A0ABQ4N054</accession>
<organism evidence="7 8">
    <name type="scientific">Paenibacillus cisolokensis</name>
    <dbReference type="NCBI Taxonomy" id="1658519"/>
    <lineage>
        <taxon>Bacteria</taxon>
        <taxon>Bacillati</taxon>
        <taxon>Bacillota</taxon>
        <taxon>Bacilli</taxon>
        <taxon>Bacillales</taxon>
        <taxon>Paenibacillaceae</taxon>
        <taxon>Paenibacillus</taxon>
    </lineage>
</organism>
<keyword evidence="4" id="KW-0564">Palmitate</keyword>
<evidence type="ECO:0000256" key="6">
    <source>
        <dbReference type="PIRNR" id="PIRNR002854"/>
    </source>
</evidence>
<dbReference type="SUPFAM" id="SSF53850">
    <property type="entry name" value="Periplasmic binding protein-like II"/>
    <property type="match status" value="1"/>
</dbReference>
<evidence type="ECO:0000256" key="2">
    <source>
        <dbReference type="ARBA" id="ARBA00022729"/>
    </source>
</evidence>
<keyword evidence="8" id="KW-1185">Reference proteome</keyword>
<evidence type="ECO:0000256" key="4">
    <source>
        <dbReference type="ARBA" id="ARBA00023139"/>
    </source>
</evidence>
<evidence type="ECO:0000256" key="3">
    <source>
        <dbReference type="ARBA" id="ARBA00023136"/>
    </source>
</evidence>
<dbReference type="PIRSF" id="PIRSF002854">
    <property type="entry name" value="MetQ"/>
    <property type="match status" value="1"/>
</dbReference>
<comment type="subcellular location">
    <subcellularLocation>
        <location evidence="1">Membrane</location>
        <topology evidence="1">Lipid-anchor</topology>
    </subcellularLocation>
</comment>
<dbReference type="InterPro" id="IPR004872">
    <property type="entry name" value="Lipoprotein_NlpA"/>
</dbReference>
<dbReference type="RefSeq" id="WP_213526765.1">
    <property type="nucleotide sequence ID" value="NZ_BOVJ01000004.1"/>
</dbReference>
<dbReference type="PANTHER" id="PTHR30429:SF0">
    <property type="entry name" value="METHIONINE-BINDING LIPOPROTEIN METQ"/>
    <property type="match status" value="1"/>
</dbReference>
<keyword evidence="5 6" id="KW-0449">Lipoprotein</keyword>
<dbReference type="PANTHER" id="PTHR30429">
    <property type="entry name" value="D-METHIONINE-BINDING LIPOPROTEIN METQ"/>
    <property type="match status" value="1"/>
</dbReference>
<dbReference type="Gene3D" id="3.40.190.10">
    <property type="entry name" value="Periplasmic binding protein-like II"/>
    <property type="match status" value="2"/>
</dbReference>
<dbReference type="Proteomes" id="UP000680304">
    <property type="component" value="Unassembled WGS sequence"/>
</dbReference>